<reference evidence="3" key="1">
    <citation type="journal article" date="2020" name="Nature">
        <title>Giant virus diversity and host interactions through global metagenomics.</title>
        <authorList>
            <person name="Schulz F."/>
            <person name="Roux S."/>
            <person name="Paez-Espino D."/>
            <person name="Jungbluth S."/>
            <person name="Walsh D.A."/>
            <person name="Denef V.J."/>
            <person name="McMahon K.D."/>
            <person name="Konstantinidis K.T."/>
            <person name="Eloe-Fadrosh E.A."/>
            <person name="Kyrpides N.C."/>
            <person name="Woyke T."/>
        </authorList>
    </citation>
    <scope>NUCLEOTIDE SEQUENCE</scope>
    <source>
        <strain evidence="3">GVMAG-M-3300023179-33</strain>
    </source>
</reference>
<keyword evidence="2" id="KW-0812">Transmembrane</keyword>
<name>A0A6C0EEW6_9ZZZZ</name>
<evidence type="ECO:0000313" key="3">
    <source>
        <dbReference type="EMBL" id="QHT27292.1"/>
    </source>
</evidence>
<keyword evidence="2" id="KW-0472">Membrane</keyword>
<feature type="region of interest" description="Disordered" evidence="1">
    <location>
        <begin position="246"/>
        <end position="274"/>
    </location>
</feature>
<dbReference type="AlphaFoldDB" id="A0A6C0EEW6"/>
<dbReference type="EMBL" id="MN739821">
    <property type="protein sequence ID" value="QHT27292.1"/>
    <property type="molecule type" value="Genomic_DNA"/>
</dbReference>
<protein>
    <submittedName>
        <fullName evidence="3">Uncharacterized protein</fullName>
    </submittedName>
</protein>
<organism evidence="3">
    <name type="scientific">viral metagenome</name>
    <dbReference type="NCBI Taxonomy" id="1070528"/>
    <lineage>
        <taxon>unclassified sequences</taxon>
        <taxon>metagenomes</taxon>
        <taxon>organismal metagenomes</taxon>
    </lineage>
</organism>
<keyword evidence="2" id="KW-1133">Transmembrane helix</keyword>
<sequence length="407" mass="45317">MDNSVVNFIIFLIFTGIYFSKIRGKATLQDYSSDAGIESYYNSVNMSLLLYFGITLLSQLVTNVIVVMNMCGGSFKQNLSYTALITFIPWILIFGIVIILLISFPNFKNAFSDVVGYYSVSTKANIILLELLNHSNKIQGETETIVNENMDGPSTIPSTDTNVEKLNKLENEIQKESTDLIAEIFSNLSLLINKITPVNFNEYWDTLRPLMKPQYASLNDEQDKYCYQLADISNFADYLNQSSGSTTGSNINVEEPSAPPSAPPDYLAPTIPSKNSPTPAEVLSPVTMIGGTKKYLKACMQKMMGGGDNDSQPNLKIDGEAQFQVLQKYSNLKQQMLNLVIYRDSIGEAMWYIYTGLLLSTILKYNINNRGCVKSVTQIQSNLNNALTTQQQDQALALAQQRVQTVS</sequence>
<feature type="transmembrane region" description="Helical" evidence="2">
    <location>
        <begin position="79"/>
        <end position="104"/>
    </location>
</feature>
<proteinExistence type="predicted"/>
<feature type="transmembrane region" description="Helical" evidence="2">
    <location>
        <begin position="48"/>
        <end position="67"/>
    </location>
</feature>
<accession>A0A6C0EEW6</accession>
<evidence type="ECO:0000256" key="2">
    <source>
        <dbReference type="SAM" id="Phobius"/>
    </source>
</evidence>
<evidence type="ECO:0000256" key="1">
    <source>
        <dbReference type="SAM" id="MobiDB-lite"/>
    </source>
</evidence>